<evidence type="ECO:0000259" key="4">
    <source>
        <dbReference type="Pfam" id="PF08241"/>
    </source>
</evidence>
<dbReference type="InterPro" id="IPR029063">
    <property type="entry name" value="SAM-dependent_MTases_sf"/>
</dbReference>
<name>A0AAW0FKV6_9APHY</name>
<evidence type="ECO:0000313" key="6">
    <source>
        <dbReference type="Proteomes" id="UP001385951"/>
    </source>
</evidence>
<dbReference type="PANTHER" id="PTHR44942:SF4">
    <property type="entry name" value="METHYLTRANSFERASE TYPE 11 DOMAIN-CONTAINING PROTEIN"/>
    <property type="match status" value="1"/>
</dbReference>
<dbReference type="PANTHER" id="PTHR44942">
    <property type="entry name" value="METHYLTRANSF_11 DOMAIN-CONTAINING PROTEIN"/>
    <property type="match status" value="1"/>
</dbReference>
<dbReference type="Proteomes" id="UP001385951">
    <property type="component" value="Unassembled WGS sequence"/>
</dbReference>
<dbReference type="EMBL" id="JASBNA010000091">
    <property type="protein sequence ID" value="KAK7677305.1"/>
    <property type="molecule type" value="Genomic_DNA"/>
</dbReference>
<dbReference type="AlphaFoldDB" id="A0AAW0FKV6"/>
<gene>
    <name evidence="5" type="ORF">QCA50_019732</name>
</gene>
<dbReference type="Pfam" id="PF08241">
    <property type="entry name" value="Methyltransf_11"/>
    <property type="match status" value="1"/>
</dbReference>
<evidence type="ECO:0000256" key="2">
    <source>
        <dbReference type="ARBA" id="ARBA00022603"/>
    </source>
</evidence>
<comment type="similarity">
    <text evidence="1">Belongs to the methyltransferase superfamily.</text>
</comment>
<organism evidence="5 6">
    <name type="scientific">Cerrena zonata</name>
    <dbReference type="NCBI Taxonomy" id="2478898"/>
    <lineage>
        <taxon>Eukaryota</taxon>
        <taxon>Fungi</taxon>
        <taxon>Dikarya</taxon>
        <taxon>Basidiomycota</taxon>
        <taxon>Agaricomycotina</taxon>
        <taxon>Agaricomycetes</taxon>
        <taxon>Polyporales</taxon>
        <taxon>Cerrenaceae</taxon>
        <taxon>Cerrena</taxon>
    </lineage>
</organism>
<comment type="caution">
    <text evidence="5">The sequence shown here is derived from an EMBL/GenBank/DDBJ whole genome shotgun (WGS) entry which is preliminary data.</text>
</comment>
<proteinExistence type="inferred from homology"/>
<reference evidence="5 6" key="1">
    <citation type="submission" date="2022-09" db="EMBL/GenBank/DDBJ databases">
        <authorList>
            <person name="Palmer J.M."/>
        </authorList>
    </citation>
    <scope>NUCLEOTIDE SEQUENCE [LARGE SCALE GENOMIC DNA]</scope>
    <source>
        <strain evidence="5 6">DSM 7382</strain>
    </source>
</reference>
<dbReference type="CDD" id="cd02440">
    <property type="entry name" value="AdoMet_MTases"/>
    <property type="match status" value="1"/>
</dbReference>
<evidence type="ECO:0000256" key="3">
    <source>
        <dbReference type="ARBA" id="ARBA00022679"/>
    </source>
</evidence>
<accession>A0AAW0FKV6</accession>
<evidence type="ECO:0000256" key="1">
    <source>
        <dbReference type="ARBA" id="ARBA00008361"/>
    </source>
</evidence>
<dbReference type="Gene3D" id="3.40.50.150">
    <property type="entry name" value="Vaccinia Virus protein VP39"/>
    <property type="match status" value="1"/>
</dbReference>
<feature type="domain" description="Methyltransferase type 11" evidence="4">
    <location>
        <begin position="93"/>
        <end position="183"/>
    </location>
</feature>
<keyword evidence="3" id="KW-0808">Transferase</keyword>
<dbReference type="GO" id="GO:0032259">
    <property type="term" value="P:methylation"/>
    <property type="evidence" value="ECO:0007669"/>
    <property type="project" value="UniProtKB-KW"/>
</dbReference>
<dbReference type="GO" id="GO:0008757">
    <property type="term" value="F:S-adenosylmethionine-dependent methyltransferase activity"/>
    <property type="evidence" value="ECO:0007669"/>
    <property type="project" value="InterPro"/>
</dbReference>
<dbReference type="InterPro" id="IPR013216">
    <property type="entry name" value="Methyltransf_11"/>
</dbReference>
<protein>
    <recommendedName>
        <fullName evidence="4">Methyltransferase type 11 domain-containing protein</fullName>
    </recommendedName>
</protein>
<keyword evidence="2" id="KW-0489">Methyltransferase</keyword>
<sequence>MTLIIPPPTTAAKSSPSFKFTNDIIEACRNFDDISINQDVSTKAHTTAVKSFNLNHSTYDKYRLSFSKELTKKFLVDLKLASESEYHTDKKILELAAGTGKFTRNLVEFGWGENLVAVDPSSGMLTTLKKNFPSIKTYEGSSYELPLPDSSFDSVVIAQGWHWFSDRASLKELYRVLKPNGTLGMIWNFDVARKESLVVRDSVLPEFTFLLDEGTLTPELLKKGKELAASLPNSQEKPYLLSHAILGDTWAAKTGDLAYGYDVNVPQYRHGNWRNVLSDHNEYFTSIEKETFLLHDAAIKKEDIYLYWETRSYITALSQERKGQVEGGLPKPLIGGVAGGIKAFLIRKGFW</sequence>
<dbReference type="InterPro" id="IPR051052">
    <property type="entry name" value="Diverse_substrate_MTase"/>
</dbReference>
<dbReference type="SUPFAM" id="SSF53335">
    <property type="entry name" value="S-adenosyl-L-methionine-dependent methyltransferases"/>
    <property type="match status" value="1"/>
</dbReference>
<evidence type="ECO:0000313" key="5">
    <source>
        <dbReference type="EMBL" id="KAK7677305.1"/>
    </source>
</evidence>
<keyword evidence="6" id="KW-1185">Reference proteome</keyword>